<evidence type="ECO:0000259" key="3">
    <source>
        <dbReference type="Pfam" id="PF08450"/>
    </source>
</evidence>
<keyword evidence="1" id="KW-0378">Hydrolase</keyword>
<accession>A0ABY3MXI0</accession>
<evidence type="ECO:0000256" key="1">
    <source>
        <dbReference type="ARBA" id="ARBA00022801"/>
    </source>
</evidence>
<dbReference type="EMBL" id="PJAI02000008">
    <property type="protein sequence ID" value="TYK65787.1"/>
    <property type="molecule type" value="Genomic_DNA"/>
</dbReference>
<sequence length="329" mass="36025">MNFKKLSTAVSPTVFSTVLSTTLCTSALTFSMATLADEAQQQCQAEYVPINSQQPLTLVKDNFMFLEGPTWSVQNNAFYFSEMNFNGSQAFGPKSTIYQLVLPNNISVYKQDSGTNGLLAIGEYLYTTNHATRSLSRLALSSKQSETLVDNYQGLKFNSPNDLVQADNGTIYFTDPDWQLSGRKQETLYTGLYSFSVDGVITLLDKSLKKPNGVALSPDQKTLYVGSLSHEIVKYQIDQQGNIGDKEAFVNITSPDGMKVDCAGNIYAASHVEGVIYVYSSKGELLDKISVGPKATNIVFGGEHLKTHLITTDHGLYTIDVNIPGLKTP</sequence>
<organism evidence="4 5">
    <name type="scientific">Colwellia echini</name>
    <dbReference type="NCBI Taxonomy" id="1982103"/>
    <lineage>
        <taxon>Bacteria</taxon>
        <taxon>Pseudomonadati</taxon>
        <taxon>Pseudomonadota</taxon>
        <taxon>Gammaproteobacteria</taxon>
        <taxon>Alteromonadales</taxon>
        <taxon>Colwelliaceae</taxon>
        <taxon>Colwellia</taxon>
    </lineage>
</organism>
<dbReference type="InterPro" id="IPR005511">
    <property type="entry name" value="SMP-30"/>
</dbReference>
<dbReference type="RefSeq" id="WP_101344895.1">
    <property type="nucleotide sequence ID" value="NZ_PJAI02000008.1"/>
</dbReference>
<evidence type="ECO:0000313" key="4">
    <source>
        <dbReference type="EMBL" id="TYK65787.1"/>
    </source>
</evidence>
<keyword evidence="5" id="KW-1185">Reference proteome</keyword>
<feature type="signal peptide" evidence="2">
    <location>
        <begin position="1"/>
        <end position="36"/>
    </location>
</feature>
<feature type="chain" id="PRO_5045935592" evidence="2">
    <location>
        <begin position="37"/>
        <end position="329"/>
    </location>
</feature>
<evidence type="ECO:0000256" key="2">
    <source>
        <dbReference type="SAM" id="SignalP"/>
    </source>
</evidence>
<evidence type="ECO:0000313" key="5">
    <source>
        <dbReference type="Proteomes" id="UP000815846"/>
    </source>
</evidence>
<dbReference type="SUPFAM" id="SSF63829">
    <property type="entry name" value="Calcium-dependent phosphotriesterase"/>
    <property type="match status" value="1"/>
</dbReference>
<gene>
    <name evidence="4" type="ORF">CWS31_009060</name>
</gene>
<dbReference type="InterPro" id="IPR013658">
    <property type="entry name" value="SGL"/>
</dbReference>
<reference evidence="4 5" key="1">
    <citation type="submission" date="2019-08" db="EMBL/GenBank/DDBJ databases">
        <title>Microbe sample from Colwellia echini.</title>
        <authorList>
            <person name="Christiansen L."/>
            <person name="Pathiraja D."/>
            <person name="Schultz-Johansen M."/>
            <person name="Choi I.-G."/>
            <person name="Stougaard P."/>
        </authorList>
    </citation>
    <scope>NUCLEOTIDE SEQUENCE [LARGE SCALE GENOMIC DNA]</scope>
    <source>
        <strain evidence="4 5">A3</strain>
    </source>
</reference>
<comment type="caution">
    <text evidence="4">The sequence shown here is derived from an EMBL/GenBank/DDBJ whole genome shotgun (WGS) entry which is preliminary data.</text>
</comment>
<proteinExistence type="predicted"/>
<dbReference type="Gene3D" id="2.120.10.30">
    <property type="entry name" value="TolB, C-terminal domain"/>
    <property type="match status" value="1"/>
</dbReference>
<protein>
    <submittedName>
        <fullName evidence="4">SMP-30/gluconolactonase/LRE family protein</fullName>
    </submittedName>
</protein>
<dbReference type="InterPro" id="IPR011042">
    <property type="entry name" value="6-blade_b-propeller_TolB-like"/>
</dbReference>
<dbReference type="Pfam" id="PF08450">
    <property type="entry name" value="SGL"/>
    <property type="match status" value="1"/>
</dbReference>
<dbReference type="PANTHER" id="PTHR47572:SF4">
    <property type="entry name" value="LACTONASE DRP35"/>
    <property type="match status" value="1"/>
</dbReference>
<dbReference type="Proteomes" id="UP000815846">
    <property type="component" value="Unassembled WGS sequence"/>
</dbReference>
<name>A0ABY3MXI0_9GAMM</name>
<dbReference type="PANTHER" id="PTHR47572">
    <property type="entry name" value="LIPOPROTEIN-RELATED"/>
    <property type="match status" value="1"/>
</dbReference>
<dbReference type="PRINTS" id="PR01790">
    <property type="entry name" value="SMP30FAMILY"/>
</dbReference>
<keyword evidence="2" id="KW-0732">Signal</keyword>
<dbReference type="InterPro" id="IPR051262">
    <property type="entry name" value="SMP-30/CGR1_Lactonase"/>
</dbReference>
<feature type="domain" description="SMP-30/Gluconolactonase/LRE-like region" evidence="3">
    <location>
        <begin position="67"/>
        <end position="312"/>
    </location>
</feature>